<feature type="chain" id="PRO_5040542225" description="UDP-glucuronosyltransferase" evidence="5">
    <location>
        <begin position="19"/>
        <end position="522"/>
    </location>
</feature>
<dbReference type="PROSITE" id="PS00375">
    <property type="entry name" value="UDPGT"/>
    <property type="match status" value="1"/>
</dbReference>
<dbReference type="PANTHER" id="PTHR48043:SF159">
    <property type="entry name" value="EG:EG0003.4 PROTEIN-RELATED"/>
    <property type="match status" value="1"/>
</dbReference>
<dbReference type="EC" id="2.4.1.17" evidence="5"/>
<dbReference type="OrthoDB" id="5835829at2759"/>
<evidence type="ECO:0000256" key="5">
    <source>
        <dbReference type="RuleBase" id="RU362059"/>
    </source>
</evidence>
<evidence type="ECO:0000313" key="7">
    <source>
        <dbReference type="Proteomes" id="UP001151699"/>
    </source>
</evidence>
<comment type="caution">
    <text evidence="6">The sequence shown here is derived from an EMBL/GenBank/DDBJ whole genome shotgun (WGS) entry which is preliminary data.</text>
</comment>
<accession>A0A9Q0ML58</accession>
<comment type="similarity">
    <text evidence="1 4">Belongs to the UDP-glycosyltransferase family.</text>
</comment>
<evidence type="ECO:0000256" key="3">
    <source>
        <dbReference type="ARBA" id="ARBA00022679"/>
    </source>
</evidence>
<sequence>MKLLKVFFFCALPLFASAANILGLMSTPSPSHHNWNRKIFYNLAAKGHNLTILSSDTDIDIVPGVHYIWAEKVYSHLYNGSSAINIMDMADDTTFEAVESFYQLLVASCGGYYKSQGFQTLLNYPNDFKFDLVLVDYTFEPCLLGFLKKFNYPPTVGVTAFSVPHTTYKFIGGHRQFSYVPHFDAVYESDMNFFQRLHNFILYLWDDWIYFARFLPQQEAAMKIAFNDPELPDVRTLLRKIILVLCNTHFSVEKLEPLPPNVIPVGGLQIQEPKALNADLLHFMNEAKKAVVIFSLGTNMKSEFMDNARMKTFVEAFSQLPNYNFIWKYESDIGVALPPNVKTLGWLPQNDILAHPKTKAFISHCGLLGTQEAAWYGVPVIGIPFFADQHRNIRNGVRDGTSVHLNYFTLSVESIKAAVVEALENPKYMENAQRRSRLFRDQLEKPIDRAVFWIEWVMRHKNEYSVIQLPINDLGAIVSHSYDVIGVLITVFLFLIVTIYFTVKKLLFSLLRRDINSKQKIQ</sequence>
<name>A0A9Q0ML58_9DIPT</name>
<feature type="signal peptide" evidence="5">
    <location>
        <begin position="1"/>
        <end position="18"/>
    </location>
</feature>
<dbReference type="PANTHER" id="PTHR48043">
    <property type="entry name" value="EG:EG0003.4 PROTEIN-RELATED"/>
    <property type="match status" value="1"/>
</dbReference>
<dbReference type="InterPro" id="IPR050271">
    <property type="entry name" value="UDP-glycosyltransferase"/>
</dbReference>
<keyword evidence="5" id="KW-1133">Transmembrane helix</keyword>
<evidence type="ECO:0000313" key="6">
    <source>
        <dbReference type="EMBL" id="KAJ6633292.1"/>
    </source>
</evidence>
<evidence type="ECO:0000256" key="1">
    <source>
        <dbReference type="ARBA" id="ARBA00009995"/>
    </source>
</evidence>
<dbReference type="CDD" id="cd03784">
    <property type="entry name" value="GT1_Gtf-like"/>
    <property type="match status" value="1"/>
</dbReference>
<keyword evidence="5" id="KW-0812">Transmembrane</keyword>
<dbReference type="SUPFAM" id="SSF53756">
    <property type="entry name" value="UDP-Glycosyltransferase/glycogen phosphorylase"/>
    <property type="match status" value="1"/>
</dbReference>
<organism evidence="6 7">
    <name type="scientific">Pseudolycoriella hygida</name>
    <dbReference type="NCBI Taxonomy" id="35572"/>
    <lineage>
        <taxon>Eukaryota</taxon>
        <taxon>Metazoa</taxon>
        <taxon>Ecdysozoa</taxon>
        <taxon>Arthropoda</taxon>
        <taxon>Hexapoda</taxon>
        <taxon>Insecta</taxon>
        <taxon>Pterygota</taxon>
        <taxon>Neoptera</taxon>
        <taxon>Endopterygota</taxon>
        <taxon>Diptera</taxon>
        <taxon>Nematocera</taxon>
        <taxon>Sciaroidea</taxon>
        <taxon>Sciaridae</taxon>
        <taxon>Pseudolycoriella</taxon>
    </lineage>
</organism>
<reference evidence="6" key="1">
    <citation type="submission" date="2022-07" db="EMBL/GenBank/DDBJ databases">
        <authorList>
            <person name="Trinca V."/>
            <person name="Uliana J.V.C."/>
            <person name="Torres T.T."/>
            <person name="Ward R.J."/>
            <person name="Monesi N."/>
        </authorList>
    </citation>
    <scope>NUCLEOTIDE SEQUENCE</scope>
    <source>
        <strain evidence="6">HSMRA1968</strain>
        <tissue evidence="6">Whole embryos</tissue>
    </source>
</reference>
<protein>
    <recommendedName>
        <fullName evidence="5">UDP-glucuronosyltransferase</fullName>
        <ecNumber evidence="5">2.4.1.17</ecNumber>
    </recommendedName>
</protein>
<dbReference type="GO" id="GO:0016020">
    <property type="term" value="C:membrane"/>
    <property type="evidence" value="ECO:0007669"/>
    <property type="project" value="UniProtKB-SubCell"/>
</dbReference>
<dbReference type="InterPro" id="IPR035595">
    <property type="entry name" value="UDP_glycos_trans_CS"/>
</dbReference>
<dbReference type="Proteomes" id="UP001151699">
    <property type="component" value="Unassembled WGS sequence"/>
</dbReference>
<dbReference type="FunFam" id="3.40.50.2000:FF:000021">
    <property type="entry name" value="UDP-glucuronosyltransferase"/>
    <property type="match status" value="1"/>
</dbReference>
<keyword evidence="7" id="KW-1185">Reference proteome</keyword>
<dbReference type="Gene3D" id="3.40.50.2000">
    <property type="entry name" value="Glycogen Phosphorylase B"/>
    <property type="match status" value="1"/>
</dbReference>
<keyword evidence="5" id="KW-0472">Membrane</keyword>
<evidence type="ECO:0000256" key="2">
    <source>
        <dbReference type="ARBA" id="ARBA00022676"/>
    </source>
</evidence>
<keyword evidence="2 4" id="KW-0328">Glycosyltransferase</keyword>
<dbReference type="AlphaFoldDB" id="A0A9Q0ML58"/>
<feature type="transmembrane region" description="Helical" evidence="5">
    <location>
        <begin position="484"/>
        <end position="503"/>
    </location>
</feature>
<comment type="subcellular location">
    <subcellularLocation>
        <location evidence="5">Membrane</location>
        <topology evidence="5">Single-pass membrane protein</topology>
    </subcellularLocation>
</comment>
<comment type="catalytic activity">
    <reaction evidence="5">
        <text>glucuronate acceptor + UDP-alpha-D-glucuronate = acceptor beta-D-glucuronoside + UDP + H(+)</text>
        <dbReference type="Rhea" id="RHEA:21032"/>
        <dbReference type="ChEBI" id="CHEBI:15378"/>
        <dbReference type="ChEBI" id="CHEBI:58052"/>
        <dbReference type="ChEBI" id="CHEBI:58223"/>
        <dbReference type="ChEBI" id="CHEBI:132367"/>
        <dbReference type="ChEBI" id="CHEBI:132368"/>
        <dbReference type="EC" id="2.4.1.17"/>
    </reaction>
</comment>
<gene>
    <name evidence="6" type="primary">UTG2_0</name>
    <name evidence="6" type="ORF">Bhyg_16274</name>
</gene>
<dbReference type="EMBL" id="WJQU01002119">
    <property type="protein sequence ID" value="KAJ6633292.1"/>
    <property type="molecule type" value="Genomic_DNA"/>
</dbReference>
<dbReference type="Pfam" id="PF00201">
    <property type="entry name" value="UDPGT"/>
    <property type="match status" value="1"/>
</dbReference>
<keyword evidence="3 4" id="KW-0808">Transferase</keyword>
<evidence type="ECO:0000256" key="4">
    <source>
        <dbReference type="RuleBase" id="RU003718"/>
    </source>
</evidence>
<dbReference type="InterPro" id="IPR002213">
    <property type="entry name" value="UDP_glucos_trans"/>
</dbReference>
<dbReference type="GO" id="GO:0015020">
    <property type="term" value="F:glucuronosyltransferase activity"/>
    <property type="evidence" value="ECO:0007669"/>
    <property type="project" value="UniProtKB-EC"/>
</dbReference>
<keyword evidence="5" id="KW-0732">Signal</keyword>
<proteinExistence type="inferred from homology"/>